<dbReference type="PROSITE" id="PS00018">
    <property type="entry name" value="EF_HAND_1"/>
    <property type="match status" value="1"/>
</dbReference>
<feature type="region of interest" description="Disordered" evidence="14">
    <location>
        <begin position="632"/>
        <end position="668"/>
    </location>
</feature>
<evidence type="ECO:0000256" key="7">
    <source>
        <dbReference type="ARBA" id="ARBA00022837"/>
    </source>
</evidence>
<dbReference type="SUPFAM" id="SSF47473">
    <property type="entry name" value="EF-hand"/>
    <property type="match status" value="1"/>
</dbReference>
<keyword evidence="4" id="KW-0813">Transport</keyword>
<dbReference type="SMR" id="A0A7S3VSZ1"/>
<feature type="compositionally biased region" description="Basic and acidic residues" evidence="14">
    <location>
        <begin position="735"/>
        <end position="744"/>
    </location>
</feature>
<feature type="coiled-coil region" evidence="13">
    <location>
        <begin position="572"/>
        <end position="602"/>
    </location>
</feature>
<feature type="region of interest" description="Disordered" evidence="14">
    <location>
        <begin position="847"/>
        <end position="868"/>
    </location>
</feature>
<evidence type="ECO:0000256" key="11">
    <source>
        <dbReference type="ARBA" id="ARBA00031360"/>
    </source>
</evidence>
<dbReference type="PANTHER" id="PTHR14009">
    <property type="entry name" value="LEUCINE ZIPPER-EF-HAND CONTAINING TRANSMEMBRANE PROTEIN"/>
    <property type="match status" value="1"/>
</dbReference>
<keyword evidence="13" id="KW-0175">Coiled coil</keyword>
<dbReference type="PANTHER" id="PTHR14009:SF1">
    <property type="entry name" value="MITOCHONDRIAL PROTON_CALCIUM EXCHANGER PROTEIN"/>
    <property type="match status" value="1"/>
</dbReference>
<evidence type="ECO:0000256" key="15">
    <source>
        <dbReference type="SAM" id="Phobius"/>
    </source>
</evidence>
<keyword evidence="6" id="KW-0999">Mitochondrion inner membrane</keyword>
<dbReference type="GO" id="GO:0005509">
    <property type="term" value="F:calcium ion binding"/>
    <property type="evidence" value="ECO:0007669"/>
    <property type="project" value="InterPro"/>
</dbReference>
<dbReference type="EMBL" id="HBIP01028917">
    <property type="protein sequence ID" value="CAE0502389.1"/>
    <property type="molecule type" value="Transcribed_RNA"/>
</dbReference>
<comment type="similarity">
    <text evidence="2">Belongs to the LETM1 family.</text>
</comment>
<dbReference type="Pfam" id="PF07766">
    <property type="entry name" value="LETM1_RBD"/>
    <property type="match status" value="1"/>
</dbReference>
<dbReference type="InterPro" id="IPR018247">
    <property type="entry name" value="EF_Hand_1_Ca_BS"/>
</dbReference>
<evidence type="ECO:0000256" key="3">
    <source>
        <dbReference type="ARBA" id="ARBA00020557"/>
    </source>
</evidence>
<gene>
    <name evidence="18" type="ORF">DTER00134_LOCUS17462</name>
</gene>
<comment type="subcellular location">
    <subcellularLocation>
        <location evidence="1">Mitochondrion inner membrane</location>
        <topology evidence="1">Single-pass membrane protein</topology>
    </subcellularLocation>
</comment>
<evidence type="ECO:0000256" key="8">
    <source>
        <dbReference type="ARBA" id="ARBA00022989"/>
    </source>
</evidence>
<sequence>MGALHRLSLLGLRAGGAQLHHPSLIQLCRPCFGNWGSRHSSSSSSWNGNATSQPASLLGHLLSQRHEEEHQQDQQQQQQHFGVPVVLAMQLHGRASVLMCGRMASPPSGHPWLSSHIAAFSLHGGSLPSLTTMRHVSFIRSLSNVMPGGSGKAKGGPRVAGLPDAADADAAISDYNALQARLGAISRPSALKTGGQMVWGMLVATKNGLVATAKFLWTFPARVQRWRATTPEEWARWRKELWQTTKHEAHHYWVGTKLLGYEMRIASRHAWKAARGKTLSRRERAQLTRTTADLARLVPMLIILGIPFLELLLPLLLKIFPNMLPSTFEDKLKKEEKLKQRLVIRLEMAKFLQDTVAEMAKDISQRKGSSAEADDLYQFVKKVRSGQEVENAEIVRFARLFNDELTLDNLQRVQLVGLCHFVGISPLGTDAFLRSRLRKHLSQIKKDDYEIEQEGLENMTEDELRMACRARGMRTPYGQGAVAFMERQLRDWLDLSLHRGLPSSLLLMSRAFTITAPSHTPSTPARAEPTDVAAKKDAAYGKLKEALGHVIPEEAVDSVAAEQGVVKAVDPTKALQQKLEFLKREEAAIRAELARSEEAEKAAAKSAAAKKIVRTAATAAIKEALKEEERAAQAAVASSMSHPSTGSDLDPASVSPEEAAEEEAQAREKRLRDITNALLDLATGSGVAKERKVFMDLMRNEIDRVNTVLSKSGQGSSARAMLFDTMGLRVSGGEADDKKHHETDPDVIASGRGGKQVAAAGLSDRVTRMLASIEKELDAVESKIGTSMHVLDKDQDGVISVDEVQKAVSCLRDQLSPEDLNALLCKLGAAAQGHDIKVSELLSLASKKEEEEEEARKKSERKNKVDKK</sequence>
<evidence type="ECO:0000259" key="17">
    <source>
        <dbReference type="PROSITE" id="PS51758"/>
    </source>
</evidence>
<accession>A0A7S3VSZ1</accession>
<evidence type="ECO:0000256" key="2">
    <source>
        <dbReference type="ARBA" id="ARBA00009584"/>
    </source>
</evidence>
<dbReference type="Gene3D" id="1.10.238.10">
    <property type="entry name" value="EF-hand"/>
    <property type="match status" value="1"/>
</dbReference>
<feature type="region of interest" description="Disordered" evidence="14">
    <location>
        <begin position="732"/>
        <end position="752"/>
    </location>
</feature>
<feature type="domain" description="Letm1 RBD" evidence="17">
    <location>
        <begin position="340"/>
        <end position="578"/>
    </location>
</feature>
<dbReference type="GO" id="GO:0030003">
    <property type="term" value="P:intracellular monoatomic cation homeostasis"/>
    <property type="evidence" value="ECO:0007669"/>
    <property type="project" value="TreeGrafter"/>
</dbReference>
<dbReference type="InterPro" id="IPR033122">
    <property type="entry name" value="LETM1-like_RBD"/>
</dbReference>
<organism evidence="18">
    <name type="scientific">Dunaliella tertiolecta</name>
    <name type="common">Green alga</name>
    <dbReference type="NCBI Taxonomy" id="3047"/>
    <lineage>
        <taxon>Eukaryota</taxon>
        <taxon>Viridiplantae</taxon>
        <taxon>Chlorophyta</taxon>
        <taxon>core chlorophytes</taxon>
        <taxon>Chlorophyceae</taxon>
        <taxon>CS clade</taxon>
        <taxon>Chlamydomonadales</taxon>
        <taxon>Dunaliellaceae</taxon>
        <taxon>Dunaliella</taxon>
    </lineage>
</organism>
<evidence type="ECO:0000256" key="10">
    <source>
        <dbReference type="ARBA" id="ARBA00023136"/>
    </source>
</evidence>
<evidence type="ECO:0000256" key="6">
    <source>
        <dbReference type="ARBA" id="ARBA00022792"/>
    </source>
</evidence>
<evidence type="ECO:0000256" key="13">
    <source>
        <dbReference type="SAM" id="Coils"/>
    </source>
</evidence>
<evidence type="ECO:0000256" key="1">
    <source>
        <dbReference type="ARBA" id="ARBA00004434"/>
    </source>
</evidence>
<dbReference type="GO" id="GO:0015297">
    <property type="term" value="F:antiporter activity"/>
    <property type="evidence" value="ECO:0007669"/>
    <property type="project" value="UniProtKB-KW"/>
</dbReference>
<keyword evidence="5 15" id="KW-0812">Transmembrane</keyword>
<evidence type="ECO:0000259" key="16">
    <source>
        <dbReference type="PROSITE" id="PS50222"/>
    </source>
</evidence>
<protein>
    <recommendedName>
        <fullName evidence="3">Mitochondrial proton/calcium exchanger protein</fullName>
    </recommendedName>
    <alternativeName>
        <fullName evidence="11">Leucine zipper-EF-hand-containing transmembrane protein 1</fullName>
    </alternativeName>
</protein>
<dbReference type="InterPro" id="IPR011992">
    <property type="entry name" value="EF-hand-dom_pair"/>
</dbReference>
<keyword evidence="4" id="KW-0050">Antiport</keyword>
<evidence type="ECO:0000256" key="4">
    <source>
        <dbReference type="ARBA" id="ARBA00022449"/>
    </source>
</evidence>
<feature type="domain" description="EF-hand" evidence="16">
    <location>
        <begin position="779"/>
        <end position="814"/>
    </location>
</feature>
<evidence type="ECO:0000256" key="14">
    <source>
        <dbReference type="SAM" id="MobiDB-lite"/>
    </source>
</evidence>
<evidence type="ECO:0000256" key="12">
    <source>
        <dbReference type="PROSITE-ProRule" id="PRU01094"/>
    </source>
</evidence>
<dbReference type="GO" id="GO:0005743">
    <property type="term" value="C:mitochondrial inner membrane"/>
    <property type="evidence" value="ECO:0007669"/>
    <property type="project" value="UniProtKB-SubCell"/>
</dbReference>
<feature type="transmembrane region" description="Helical" evidence="15">
    <location>
        <begin position="294"/>
        <end position="317"/>
    </location>
</feature>
<keyword evidence="7" id="KW-0106">Calcium</keyword>
<dbReference type="PROSITE" id="PS51758">
    <property type="entry name" value="LETM1_RBD"/>
    <property type="match status" value="1"/>
</dbReference>
<keyword evidence="9 12" id="KW-0496">Mitochondrion</keyword>
<reference evidence="18" key="1">
    <citation type="submission" date="2021-01" db="EMBL/GenBank/DDBJ databases">
        <authorList>
            <person name="Corre E."/>
            <person name="Pelletier E."/>
            <person name="Niang G."/>
            <person name="Scheremetjew M."/>
            <person name="Finn R."/>
            <person name="Kale V."/>
            <person name="Holt S."/>
            <person name="Cochrane G."/>
            <person name="Meng A."/>
            <person name="Brown T."/>
            <person name="Cohen L."/>
        </authorList>
    </citation>
    <scope>NUCLEOTIDE SEQUENCE</scope>
    <source>
        <strain evidence="18">CCMP1320</strain>
    </source>
</reference>
<name>A0A7S3VSZ1_DUNTE</name>
<feature type="compositionally biased region" description="Polar residues" evidence="14">
    <location>
        <begin position="636"/>
        <end position="647"/>
    </location>
</feature>
<feature type="compositionally biased region" description="Basic residues" evidence="14">
    <location>
        <begin position="858"/>
        <end position="868"/>
    </location>
</feature>
<proteinExistence type="inferred from homology"/>
<dbReference type="PROSITE" id="PS50222">
    <property type="entry name" value="EF_HAND_2"/>
    <property type="match status" value="1"/>
</dbReference>
<evidence type="ECO:0000313" key="18">
    <source>
        <dbReference type="EMBL" id="CAE0502389.1"/>
    </source>
</evidence>
<evidence type="ECO:0000256" key="5">
    <source>
        <dbReference type="ARBA" id="ARBA00022692"/>
    </source>
</evidence>
<dbReference type="AlphaFoldDB" id="A0A7S3VSZ1"/>
<keyword evidence="10 15" id="KW-0472">Membrane</keyword>
<dbReference type="GO" id="GO:0043022">
    <property type="term" value="F:ribosome binding"/>
    <property type="evidence" value="ECO:0007669"/>
    <property type="project" value="InterPro"/>
</dbReference>
<dbReference type="InterPro" id="IPR044202">
    <property type="entry name" value="LETM1/MDM38-like"/>
</dbReference>
<evidence type="ECO:0000256" key="9">
    <source>
        <dbReference type="ARBA" id="ARBA00023128"/>
    </source>
</evidence>
<keyword evidence="8 15" id="KW-1133">Transmembrane helix</keyword>
<dbReference type="InterPro" id="IPR002048">
    <property type="entry name" value="EF_hand_dom"/>
</dbReference>
<feature type="compositionally biased region" description="Basic and acidic residues" evidence="14">
    <location>
        <begin position="847"/>
        <end position="857"/>
    </location>
</feature>